<reference evidence="10 11" key="1">
    <citation type="submission" date="2020-07" db="EMBL/GenBank/DDBJ databases">
        <title>Sequencing the genomes of 1000 actinobacteria strains.</title>
        <authorList>
            <person name="Klenk H.-P."/>
        </authorList>
    </citation>
    <scope>NUCLEOTIDE SEQUENCE [LARGE SCALE GENOMIC DNA]</scope>
    <source>
        <strain evidence="10 11">DSM 22083</strain>
    </source>
</reference>
<feature type="transmembrane region" description="Helical" evidence="8">
    <location>
        <begin position="55"/>
        <end position="72"/>
    </location>
</feature>
<dbReference type="AlphaFoldDB" id="A0A7Y9LDH2"/>
<dbReference type="PANTHER" id="PTHR42718:SF47">
    <property type="entry name" value="METHYL VIOLOGEN RESISTANCE PROTEIN SMVA"/>
    <property type="match status" value="1"/>
</dbReference>
<evidence type="ECO:0000256" key="1">
    <source>
        <dbReference type="ARBA" id="ARBA00004651"/>
    </source>
</evidence>
<dbReference type="Proteomes" id="UP000569914">
    <property type="component" value="Unassembled WGS sequence"/>
</dbReference>
<dbReference type="InterPro" id="IPR036259">
    <property type="entry name" value="MFS_trans_sf"/>
</dbReference>
<feature type="transmembrane region" description="Helical" evidence="8">
    <location>
        <begin position="137"/>
        <end position="157"/>
    </location>
</feature>
<keyword evidence="6 8" id="KW-0472">Membrane</keyword>
<feature type="transmembrane region" description="Helical" evidence="8">
    <location>
        <begin position="163"/>
        <end position="187"/>
    </location>
</feature>
<evidence type="ECO:0000256" key="6">
    <source>
        <dbReference type="ARBA" id="ARBA00023136"/>
    </source>
</evidence>
<evidence type="ECO:0000256" key="5">
    <source>
        <dbReference type="ARBA" id="ARBA00022989"/>
    </source>
</evidence>
<feature type="transmembrane region" description="Helical" evidence="8">
    <location>
        <begin position="303"/>
        <end position="324"/>
    </location>
</feature>
<keyword evidence="11" id="KW-1185">Reference proteome</keyword>
<feature type="transmembrane region" description="Helical" evidence="8">
    <location>
        <begin position="12"/>
        <end position="35"/>
    </location>
</feature>
<evidence type="ECO:0000256" key="7">
    <source>
        <dbReference type="SAM" id="MobiDB-lite"/>
    </source>
</evidence>
<dbReference type="RefSeq" id="WP_179753955.1">
    <property type="nucleotide sequence ID" value="NZ_JACCBU010000001.1"/>
</dbReference>
<evidence type="ECO:0000256" key="8">
    <source>
        <dbReference type="SAM" id="Phobius"/>
    </source>
</evidence>
<feature type="transmembrane region" description="Helical" evidence="8">
    <location>
        <begin position="266"/>
        <end position="291"/>
    </location>
</feature>
<keyword evidence="2" id="KW-0813">Transport</keyword>
<protein>
    <submittedName>
        <fullName evidence="10">DHA2 family multidrug resistance protein-like MFS transporter</fullName>
    </submittedName>
</protein>
<sequence length="513" mass="53058">MPKEAGSLKRWLGLVVLGLPTVLLSLDMSVLYLALPRLSTDLGAGQTEQLWVTDVYGLVVAGLLITMGNLGDRIGRRRLLLIGAVIFGIASVIAAFAPTIEVLIAARALLGIAGATVAPSTLALISNLFTDERQRAIAIGAWMCCFMGGNAVGPLVGGLLLEHFWWGSVFLIAVPVMIILLVAGPFLLPEFRAPKAGRIDLPSVALSLAAILPFVFGVKEFARGAPLWLSLLPVIVGVTSAVIFVRRQRRLTDPLLQLRLFAEPTFRTVIVIMVVSASLMGGTFLLLSLYLQTVAQLTPIQAGIWLLPQMVVMIISSLAAPVLLRWVRRGLLIFVGIAVTMIGFAILALTSATGGPLIPVIGFTVACGGIGGATALATDLVVGSAPPDQAGAASAISETGNELGIGLGIALLGSVGTLVYRASLGAAAGPEVNAGISKALAVAATLPSGQGEVLAATARQAFTHGLVAVAVLGTVVLAAVAVASWLRLARTGGDPTPSVPDAEMRPEQQVTLR</sequence>
<keyword evidence="5 8" id="KW-1133">Transmembrane helix</keyword>
<evidence type="ECO:0000256" key="4">
    <source>
        <dbReference type="ARBA" id="ARBA00022692"/>
    </source>
</evidence>
<feature type="transmembrane region" description="Helical" evidence="8">
    <location>
        <begin position="104"/>
        <end position="125"/>
    </location>
</feature>
<organism evidence="10 11">
    <name type="scientific">Microlunatus parietis</name>
    <dbReference type="NCBI Taxonomy" id="682979"/>
    <lineage>
        <taxon>Bacteria</taxon>
        <taxon>Bacillati</taxon>
        <taxon>Actinomycetota</taxon>
        <taxon>Actinomycetes</taxon>
        <taxon>Propionibacteriales</taxon>
        <taxon>Propionibacteriaceae</taxon>
        <taxon>Microlunatus</taxon>
    </lineage>
</organism>
<evidence type="ECO:0000313" key="10">
    <source>
        <dbReference type="EMBL" id="NYE72868.1"/>
    </source>
</evidence>
<feature type="transmembrane region" description="Helical" evidence="8">
    <location>
        <begin position="199"/>
        <end position="219"/>
    </location>
</feature>
<feature type="transmembrane region" description="Helical" evidence="8">
    <location>
        <begin position="79"/>
        <end position="98"/>
    </location>
</feature>
<dbReference type="GO" id="GO:0005886">
    <property type="term" value="C:plasma membrane"/>
    <property type="evidence" value="ECO:0007669"/>
    <property type="project" value="UniProtKB-SubCell"/>
</dbReference>
<dbReference type="InterPro" id="IPR011701">
    <property type="entry name" value="MFS"/>
</dbReference>
<feature type="transmembrane region" description="Helical" evidence="8">
    <location>
        <begin position="331"/>
        <end position="351"/>
    </location>
</feature>
<evidence type="ECO:0000256" key="3">
    <source>
        <dbReference type="ARBA" id="ARBA00022475"/>
    </source>
</evidence>
<dbReference type="InterPro" id="IPR020846">
    <property type="entry name" value="MFS_dom"/>
</dbReference>
<dbReference type="Gene3D" id="1.20.1250.20">
    <property type="entry name" value="MFS general substrate transporter like domains"/>
    <property type="match status" value="1"/>
</dbReference>
<comment type="caution">
    <text evidence="10">The sequence shown here is derived from an EMBL/GenBank/DDBJ whole genome shotgun (WGS) entry which is preliminary data.</text>
</comment>
<gene>
    <name evidence="10" type="ORF">BKA15_004197</name>
</gene>
<feature type="transmembrane region" description="Helical" evidence="8">
    <location>
        <begin position="357"/>
        <end position="382"/>
    </location>
</feature>
<feature type="domain" description="Major facilitator superfamily (MFS) profile" evidence="9">
    <location>
        <begin position="13"/>
        <end position="491"/>
    </location>
</feature>
<feature type="transmembrane region" description="Helical" evidence="8">
    <location>
        <begin position="403"/>
        <end position="422"/>
    </location>
</feature>
<dbReference type="PANTHER" id="PTHR42718">
    <property type="entry name" value="MAJOR FACILITATOR SUPERFAMILY MULTIDRUG TRANSPORTER MFSC"/>
    <property type="match status" value="1"/>
</dbReference>
<accession>A0A7Y9LDH2</accession>
<feature type="transmembrane region" description="Helical" evidence="8">
    <location>
        <begin position="225"/>
        <end position="245"/>
    </location>
</feature>
<name>A0A7Y9LDH2_9ACTN</name>
<feature type="region of interest" description="Disordered" evidence="7">
    <location>
        <begin position="493"/>
        <end position="513"/>
    </location>
</feature>
<comment type="subcellular location">
    <subcellularLocation>
        <location evidence="1">Cell membrane</location>
        <topology evidence="1">Multi-pass membrane protein</topology>
    </subcellularLocation>
</comment>
<evidence type="ECO:0000259" key="9">
    <source>
        <dbReference type="PROSITE" id="PS50850"/>
    </source>
</evidence>
<dbReference type="Pfam" id="PF07690">
    <property type="entry name" value="MFS_1"/>
    <property type="match status" value="1"/>
</dbReference>
<keyword evidence="4 8" id="KW-0812">Transmembrane</keyword>
<evidence type="ECO:0000256" key="2">
    <source>
        <dbReference type="ARBA" id="ARBA00022448"/>
    </source>
</evidence>
<feature type="transmembrane region" description="Helical" evidence="8">
    <location>
        <begin position="466"/>
        <end position="486"/>
    </location>
</feature>
<proteinExistence type="predicted"/>
<keyword evidence="3" id="KW-1003">Cell membrane</keyword>
<dbReference type="CDD" id="cd17321">
    <property type="entry name" value="MFS_MMR_MDR_like"/>
    <property type="match status" value="1"/>
</dbReference>
<dbReference type="EMBL" id="JACCBU010000001">
    <property type="protein sequence ID" value="NYE72868.1"/>
    <property type="molecule type" value="Genomic_DNA"/>
</dbReference>
<dbReference type="SUPFAM" id="SSF103473">
    <property type="entry name" value="MFS general substrate transporter"/>
    <property type="match status" value="1"/>
</dbReference>
<dbReference type="GO" id="GO:0022857">
    <property type="term" value="F:transmembrane transporter activity"/>
    <property type="evidence" value="ECO:0007669"/>
    <property type="project" value="InterPro"/>
</dbReference>
<dbReference type="PROSITE" id="PS50850">
    <property type="entry name" value="MFS"/>
    <property type="match status" value="1"/>
</dbReference>
<evidence type="ECO:0000313" key="11">
    <source>
        <dbReference type="Proteomes" id="UP000569914"/>
    </source>
</evidence>